<dbReference type="Gene3D" id="3.40.50.720">
    <property type="entry name" value="NAD(P)-binding Rossmann-like Domain"/>
    <property type="match status" value="1"/>
</dbReference>
<evidence type="ECO:0000313" key="8">
    <source>
        <dbReference type="Proteomes" id="UP000001887"/>
    </source>
</evidence>
<dbReference type="OrthoDB" id="258549at2"/>
<comment type="similarity">
    <text evidence="2">Belongs to the NAD(P)-dependent epimerase/dehydratase family.</text>
</comment>
<dbReference type="HOGENOM" id="CLU_007383_1_7_0"/>
<gene>
    <name evidence="7" type="ordered locus">Psta_0543</name>
</gene>
<sequence length="328" mass="35884">MAVLITGGAGFIGSHLVELLLAKTSHRLVVVDNFDPYYSPIVKRNIAAHLAALSPRITIANADCLDAVALKKLLEEHAVRSIVHLAASPGVPASLRDPRQCLRNNIEATLVLLELARQHRVEQFLFASSSTVYGSGAAAPFAEDAPMGNPVSPYGVSKRAAEQLGFNYHHLYQIPFVSLRFFNAYGIRIRPELALAAFTRAILRGEPLKLFGDGSALRDFTHVTDIAQGLLQTLEHPHFATAVAGEAFNLGSCAPITVRQLIDMIEAAAGRRALIEQLPSRTEDMLRTHASLEKSARVLGYQPTRQIEIEVPRYVAWALQEESAGRPW</sequence>
<evidence type="ECO:0000256" key="1">
    <source>
        <dbReference type="ARBA" id="ARBA00004947"/>
    </source>
</evidence>
<dbReference type="EMBL" id="CP001848">
    <property type="protein sequence ID" value="ADB15230.1"/>
    <property type="molecule type" value="Genomic_DNA"/>
</dbReference>
<evidence type="ECO:0000256" key="5">
    <source>
        <dbReference type="ARBA" id="ARBA00033067"/>
    </source>
</evidence>
<dbReference type="KEGG" id="psl:Psta_0543"/>
<feature type="domain" description="Ketoreductase" evidence="6">
    <location>
        <begin position="1"/>
        <end position="156"/>
    </location>
</feature>
<reference evidence="7 8" key="1">
    <citation type="journal article" date="2009" name="Stand. Genomic Sci.">
        <title>Complete genome sequence of Pirellula staleyi type strain (ATCC 27377).</title>
        <authorList>
            <person name="Clum A."/>
            <person name="Tindall B.J."/>
            <person name="Sikorski J."/>
            <person name="Ivanova N."/>
            <person name="Mavrommatis K."/>
            <person name="Lucas S."/>
            <person name="Glavina del Rio T."/>
            <person name="Nolan M."/>
            <person name="Chen F."/>
            <person name="Tice H."/>
            <person name="Pitluck S."/>
            <person name="Cheng J.F."/>
            <person name="Chertkov O."/>
            <person name="Brettin T."/>
            <person name="Han C."/>
            <person name="Detter J.C."/>
            <person name="Kuske C."/>
            <person name="Bruce D."/>
            <person name="Goodwin L."/>
            <person name="Ovchinikova G."/>
            <person name="Pati A."/>
            <person name="Mikhailova N."/>
            <person name="Chen A."/>
            <person name="Palaniappan K."/>
            <person name="Land M."/>
            <person name="Hauser L."/>
            <person name="Chang Y.J."/>
            <person name="Jeffries C.D."/>
            <person name="Chain P."/>
            <person name="Rohde M."/>
            <person name="Goker M."/>
            <person name="Bristow J."/>
            <person name="Eisen J.A."/>
            <person name="Markowitz V."/>
            <person name="Hugenholtz P."/>
            <person name="Kyrpides N.C."/>
            <person name="Klenk H.P."/>
            <person name="Lapidus A."/>
        </authorList>
    </citation>
    <scope>NUCLEOTIDE SEQUENCE [LARGE SCALE GENOMIC DNA]</scope>
    <source>
        <strain evidence="8">ATCC 27377 / DSM 6068 / ICPB 4128</strain>
    </source>
</reference>
<dbReference type="InterPro" id="IPR036291">
    <property type="entry name" value="NAD(P)-bd_dom_sf"/>
</dbReference>
<organism evidence="7 8">
    <name type="scientific">Pirellula staleyi (strain ATCC 27377 / DSM 6068 / ICPB 4128)</name>
    <name type="common">Pirella staleyi</name>
    <dbReference type="NCBI Taxonomy" id="530564"/>
    <lineage>
        <taxon>Bacteria</taxon>
        <taxon>Pseudomonadati</taxon>
        <taxon>Planctomycetota</taxon>
        <taxon>Planctomycetia</taxon>
        <taxon>Pirellulales</taxon>
        <taxon>Pirellulaceae</taxon>
        <taxon>Pirellula</taxon>
    </lineage>
</organism>
<protein>
    <recommendedName>
        <fullName evidence="3">UDP-glucose 4-epimerase</fullName>
    </recommendedName>
    <alternativeName>
        <fullName evidence="5">Galactowaldenase</fullName>
    </alternativeName>
    <alternativeName>
        <fullName evidence="4">UDP-galactose 4-epimerase</fullName>
    </alternativeName>
</protein>
<dbReference type="InterPro" id="IPR001509">
    <property type="entry name" value="Epimerase_deHydtase"/>
</dbReference>
<evidence type="ECO:0000259" key="6">
    <source>
        <dbReference type="SMART" id="SM00822"/>
    </source>
</evidence>
<dbReference type="STRING" id="530564.Psta_0543"/>
<name>D2R482_PIRSD</name>
<dbReference type="Proteomes" id="UP000001887">
    <property type="component" value="Chromosome"/>
</dbReference>
<evidence type="ECO:0000313" key="7">
    <source>
        <dbReference type="EMBL" id="ADB15230.1"/>
    </source>
</evidence>
<dbReference type="InterPro" id="IPR057326">
    <property type="entry name" value="KR_dom"/>
</dbReference>
<dbReference type="eggNOG" id="COG0451">
    <property type="taxonomic scope" value="Bacteria"/>
</dbReference>
<keyword evidence="8" id="KW-1185">Reference proteome</keyword>
<comment type="pathway">
    <text evidence="1">Carbohydrate metabolism; galactose metabolism.</text>
</comment>
<dbReference type="AlphaFoldDB" id="D2R482"/>
<dbReference type="Pfam" id="PF01370">
    <property type="entry name" value="Epimerase"/>
    <property type="match status" value="1"/>
</dbReference>
<evidence type="ECO:0000256" key="3">
    <source>
        <dbReference type="ARBA" id="ARBA00018569"/>
    </source>
</evidence>
<dbReference type="SMART" id="SM00822">
    <property type="entry name" value="PKS_KR"/>
    <property type="match status" value="1"/>
</dbReference>
<proteinExistence type="inferred from homology"/>
<accession>D2R482</accession>
<dbReference type="PANTHER" id="PTHR43725:SF53">
    <property type="entry name" value="UDP-ARABINOSE 4-EPIMERASE 1"/>
    <property type="match status" value="1"/>
</dbReference>
<evidence type="ECO:0000256" key="4">
    <source>
        <dbReference type="ARBA" id="ARBA00031367"/>
    </source>
</evidence>
<dbReference type="PRINTS" id="PR01713">
    <property type="entry name" value="NUCEPIMERASE"/>
</dbReference>
<dbReference type="SUPFAM" id="SSF51735">
    <property type="entry name" value="NAD(P)-binding Rossmann-fold domains"/>
    <property type="match status" value="1"/>
</dbReference>
<evidence type="ECO:0000256" key="2">
    <source>
        <dbReference type="ARBA" id="ARBA00007637"/>
    </source>
</evidence>
<dbReference type="PANTHER" id="PTHR43725">
    <property type="entry name" value="UDP-GLUCOSE 4-EPIMERASE"/>
    <property type="match status" value="1"/>
</dbReference>